<dbReference type="AlphaFoldDB" id="A0A8H4MX83"/>
<feature type="repeat" description="Pumilio" evidence="4">
    <location>
        <begin position="680"/>
        <end position="715"/>
    </location>
</feature>
<feature type="region of interest" description="Disordered" evidence="5">
    <location>
        <begin position="1167"/>
        <end position="1194"/>
    </location>
</feature>
<evidence type="ECO:0008006" key="10">
    <source>
        <dbReference type="Google" id="ProtNLM"/>
    </source>
</evidence>
<evidence type="ECO:0000259" key="7">
    <source>
        <dbReference type="PROSITE" id="PS50303"/>
    </source>
</evidence>
<name>A0A8H4MX83_9PEZI</name>
<sequence>MAPPTSRPEHHINLNYLPQLTPNQPRSGSSTAATSPIEPPTSNNNVRYPLGNGSSMASIGNAAATARMGAGSPSHDYGGRLFSKRAREIQAQEGLNPQLWGPPTSGNSTPLREDDPRIAQRRKLPRLQCSHWYGTGRTADRVDQEDQGWNSALSVFDCGCSERSEASGISPSADFPPHSVNQPFQAGLAHSHGFGRIGSSGSTTKSSAMLSPSRLSVKLEPVGLIGILVNWASGRERGNTLASIRSSEGPSSPAHSHFSSQSLADNDVKTLDYLGLVDTPQQSRATLAPSDIEIMLENQRAALPPNMIANLAAMNKQNAANRFRSYSVNAKEKYADEEEEEMEHMGPYGQYSGTLTPTAEASAAAYANIHEAVRQHNLEVQAFANFASASRPRARTAGVLESPSTRLLRNYLPTASRLDSSISASDLQLNEEAEYSGLTEAVQSLNLNGKPMPETSGDENTLEGPTRALWLGNIPSSTTVSSLNVIFNVFGPIESTRVLTHKNCGFVNFESLESAVRAKQQLNGKEIFPGAGPVRIGYAKVPSASGTPGHNGLYPSPSPDPNSKTQGDGSSQVAGNAGNRQAKDVRADAGSAPLTTPNLREMQGDIIQIVKELGATDEEASNIAANVTHAFENDQYESEVPPIPEPSHNRVHDAPRLREIRKRIDNNSCTQSEIEDVAMAMLPEVAELSSDYLGNTVVQKLFEYCSESVKEAMLSEIAPHMAEIGVHKNGTWAAQKIIDVARTPVLMKMVVDSLRPYSMALFLDQFGNYVMQGCLRYQCPLNNFIFEVMLGRLWDLAQGRFGARAMRACLESHFATKDQQRMIAAAIALHSVHLATNANGALLLTWFLDTCTFPRRRTVLAPRLVPHLVHLCTHKVAYLTVLKIINQRNEPEARDTVLKALFFSPNDETLEAILRDQSCGATLIFKVLTTPFFDEKMRPEVVQNVRNVLLRIKAQPAQGYKRLMDEVGLSTRSGGPNARDNHVRDMSPASRPGSKQANISNGGAHQQSAGTPDSQMSRPFFPPGMPQPQFDPTLNLQRTASMDSQGFDQPQFLPNGLGGFGANPNLAIAAQYQQAMLAAAQQQSRGGPAAFGYPPMNGMGGMPGGVGMNGFPPATGGPADAFRNSPLGGAPGLGMAPGFGQPGPAPMMGFQGSPVVAPQAPFGYPPMGYGVPQMGQQGPQQQQTAAAGGRRNRR</sequence>
<comment type="caution">
    <text evidence="8">The sequence shown here is derived from an EMBL/GenBank/DDBJ whole genome shotgun (WGS) entry which is preliminary data.</text>
</comment>
<gene>
    <name evidence="8" type="ORF">GTA08_BOTSDO10972</name>
</gene>
<evidence type="ECO:0000313" key="9">
    <source>
        <dbReference type="Proteomes" id="UP000572817"/>
    </source>
</evidence>
<proteinExistence type="predicted"/>
<accession>A0A8H4MX83</accession>
<dbReference type="Pfam" id="PF00806">
    <property type="entry name" value="PUF"/>
    <property type="match status" value="3"/>
</dbReference>
<feature type="domain" description="RRM" evidence="6">
    <location>
        <begin position="467"/>
        <end position="541"/>
    </location>
</feature>
<feature type="repeat" description="Pumilio" evidence="4">
    <location>
        <begin position="716"/>
        <end position="752"/>
    </location>
</feature>
<dbReference type="OrthoDB" id="2017782at2759"/>
<dbReference type="PROSITE" id="PS50302">
    <property type="entry name" value="PUM"/>
    <property type="match status" value="2"/>
</dbReference>
<feature type="compositionally biased region" description="Polar residues" evidence="5">
    <location>
        <begin position="561"/>
        <end position="574"/>
    </location>
</feature>
<evidence type="ECO:0000256" key="3">
    <source>
        <dbReference type="PROSITE-ProRule" id="PRU00176"/>
    </source>
</evidence>
<dbReference type="PROSITE" id="PS50102">
    <property type="entry name" value="RRM"/>
    <property type="match status" value="1"/>
</dbReference>
<feature type="region of interest" description="Disordered" evidence="5">
    <location>
        <begin position="1"/>
        <end position="50"/>
    </location>
</feature>
<dbReference type="InterPro" id="IPR033133">
    <property type="entry name" value="PUM-HD"/>
</dbReference>
<dbReference type="FunFam" id="1.25.10.10:FF:000167">
    <property type="entry name" value="RNA binding protein Jsn1"/>
    <property type="match status" value="1"/>
</dbReference>
<evidence type="ECO:0000256" key="1">
    <source>
        <dbReference type="ARBA" id="ARBA00022737"/>
    </source>
</evidence>
<evidence type="ECO:0000259" key="6">
    <source>
        <dbReference type="PROSITE" id="PS50102"/>
    </source>
</evidence>
<dbReference type="Gene3D" id="3.30.70.330">
    <property type="match status" value="1"/>
</dbReference>
<dbReference type="GO" id="GO:0003723">
    <property type="term" value="F:RNA binding"/>
    <property type="evidence" value="ECO:0007669"/>
    <property type="project" value="UniProtKB-UniRule"/>
</dbReference>
<evidence type="ECO:0000256" key="5">
    <source>
        <dbReference type="SAM" id="MobiDB-lite"/>
    </source>
</evidence>
<dbReference type="InterPro" id="IPR052645">
    <property type="entry name" value="Pumilio_domain_protein"/>
</dbReference>
<dbReference type="InterPro" id="IPR001313">
    <property type="entry name" value="Pumilio_RNA-bd_rpt"/>
</dbReference>
<feature type="compositionally biased region" description="Low complexity" evidence="5">
    <location>
        <begin position="250"/>
        <end position="262"/>
    </location>
</feature>
<dbReference type="InterPro" id="IPR035979">
    <property type="entry name" value="RBD_domain_sf"/>
</dbReference>
<protein>
    <recommendedName>
        <fullName evidence="10">Rna binding protein</fullName>
    </recommendedName>
</protein>
<dbReference type="InterPro" id="IPR011989">
    <property type="entry name" value="ARM-like"/>
</dbReference>
<dbReference type="PANTHER" id="PTHR47093">
    <property type="entry name" value="PROTEIN JSN1-RELATED"/>
    <property type="match status" value="1"/>
</dbReference>
<feature type="region of interest" description="Disordered" evidence="5">
    <location>
        <begin position="241"/>
        <end position="262"/>
    </location>
</feature>
<dbReference type="InterPro" id="IPR016024">
    <property type="entry name" value="ARM-type_fold"/>
</dbReference>
<dbReference type="PROSITE" id="PS50303">
    <property type="entry name" value="PUM_HD"/>
    <property type="match status" value="1"/>
</dbReference>
<reference evidence="8" key="1">
    <citation type="submission" date="2020-04" db="EMBL/GenBank/DDBJ databases">
        <title>Genome Assembly and Annotation of Botryosphaeria dothidea sdau 11-99, a Latent Pathogen of Apple Fruit Ring Rot in China.</title>
        <authorList>
            <person name="Yu C."/>
            <person name="Diao Y."/>
            <person name="Lu Q."/>
            <person name="Zhao J."/>
            <person name="Cui S."/>
            <person name="Peng C."/>
            <person name="He B."/>
            <person name="Liu H."/>
        </authorList>
    </citation>
    <scope>NUCLEOTIDE SEQUENCE [LARGE SCALE GENOMIC DNA]</scope>
    <source>
        <strain evidence="8">Sdau11-99</strain>
    </source>
</reference>
<keyword evidence="9" id="KW-1185">Reference proteome</keyword>
<feature type="region of interest" description="Disordered" evidence="5">
    <location>
        <begin position="539"/>
        <end position="597"/>
    </location>
</feature>
<dbReference type="Gene3D" id="1.25.10.10">
    <property type="entry name" value="Leucine-rich Repeat Variant"/>
    <property type="match status" value="1"/>
</dbReference>
<dbReference type="SMART" id="SM00025">
    <property type="entry name" value="Pumilio"/>
    <property type="match status" value="6"/>
</dbReference>
<feature type="compositionally biased region" description="Polar residues" evidence="5">
    <location>
        <begin position="993"/>
        <end position="1017"/>
    </location>
</feature>
<dbReference type="GO" id="GO:0000288">
    <property type="term" value="P:nuclear-transcribed mRNA catabolic process, deadenylation-dependent decay"/>
    <property type="evidence" value="ECO:0007669"/>
    <property type="project" value="TreeGrafter"/>
</dbReference>
<feature type="compositionally biased region" description="Polar residues" evidence="5">
    <location>
        <begin position="16"/>
        <end position="50"/>
    </location>
</feature>
<dbReference type="PANTHER" id="PTHR47093:SF1">
    <property type="entry name" value="PROTEIN JSN1-RELATED"/>
    <property type="match status" value="1"/>
</dbReference>
<dbReference type="Proteomes" id="UP000572817">
    <property type="component" value="Unassembled WGS sequence"/>
</dbReference>
<feature type="region of interest" description="Disordered" evidence="5">
    <location>
        <begin position="968"/>
        <end position="1033"/>
    </location>
</feature>
<comment type="function">
    <text evidence="2">RNA-binding nucleolar protein required for pre-rRNA processing. Involved in production of 18S rRNA and assembly of small ribosomal subunit.</text>
</comment>
<dbReference type="InterPro" id="IPR000504">
    <property type="entry name" value="RRM_dom"/>
</dbReference>
<evidence type="ECO:0000313" key="8">
    <source>
        <dbReference type="EMBL" id="KAF4300745.1"/>
    </source>
</evidence>
<feature type="domain" description="PUM-HD" evidence="7">
    <location>
        <begin position="619"/>
        <end position="971"/>
    </location>
</feature>
<dbReference type="InterPro" id="IPR012677">
    <property type="entry name" value="Nucleotide-bd_a/b_plait_sf"/>
</dbReference>
<feature type="region of interest" description="Disordered" evidence="5">
    <location>
        <begin position="93"/>
        <end position="113"/>
    </location>
</feature>
<dbReference type="SUPFAM" id="SSF54928">
    <property type="entry name" value="RNA-binding domain, RBD"/>
    <property type="match status" value="1"/>
</dbReference>
<dbReference type="Pfam" id="PF00076">
    <property type="entry name" value="RRM_1"/>
    <property type="match status" value="1"/>
</dbReference>
<evidence type="ECO:0000256" key="4">
    <source>
        <dbReference type="PROSITE-ProRule" id="PRU00317"/>
    </source>
</evidence>
<keyword evidence="3" id="KW-0694">RNA-binding</keyword>
<dbReference type="SUPFAM" id="SSF48371">
    <property type="entry name" value="ARM repeat"/>
    <property type="match status" value="1"/>
</dbReference>
<dbReference type="EMBL" id="WWBZ02000082">
    <property type="protein sequence ID" value="KAF4300745.1"/>
    <property type="molecule type" value="Genomic_DNA"/>
</dbReference>
<evidence type="ECO:0000256" key="2">
    <source>
        <dbReference type="ARBA" id="ARBA00024893"/>
    </source>
</evidence>
<keyword evidence="1" id="KW-0677">Repeat</keyword>
<organism evidence="8 9">
    <name type="scientific">Botryosphaeria dothidea</name>
    <dbReference type="NCBI Taxonomy" id="55169"/>
    <lineage>
        <taxon>Eukaryota</taxon>
        <taxon>Fungi</taxon>
        <taxon>Dikarya</taxon>
        <taxon>Ascomycota</taxon>
        <taxon>Pezizomycotina</taxon>
        <taxon>Dothideomycetes</taxon>
        <taxon>Dothideomycetes incertae sedis</taxon>
        <taxon>Botryosphaeriales</taxon>
        <taxon>Botryosphaeriaceae</taxon>
        <taxon>Botryosphaeria</taxon>
    </lineage>
</organism>
<dbReference type="SMART" id="SM00360">
    <property type="entry name" value="RRM"/>
    <property type="match status" value="1"/>
</dbReference>